<comment type="cofactor">
    <cofactor evidence="1 5 6">
        <name>pyridoxal 5'-phosphate</name>
        <dbReference type="ChEBI" id="CHEBI:597326"/>
    </cofactor>
</comment>
<evidence type="ECO:0000256" key="2">
    <source>
        <dbReference type="ARBA" id="ARBA00009533"/>
    </source>
</evidence>
<protein>
    <recommendedName>
        <fullName evidence="9">Tyrosine decarboxylase</fullName>
    </recommendedName>
</protein>
<comment type="similarity">
    <text evidence="2 6">Belongs to the group II decarboxylase family.</text>
</comment>
<dbReference type="Proteomes" id="UP000243515">
    <property type="component" value="Unassembled WGS sequence"/>
</dbReference>
<evidence type="ECO:0000256" key="6">
    <source>
        <dbReference type="RuleBase" id="RU000382"/>
    </source>
</evidence>
<organism evidence="7 8">
    <name type="scientific">Elaphomyces granulatus</name>
    <dbReference type="NCBI Taxonomy" id="519963"/>
    <lineage>
        <taxon>Eukaryota</taxon>
        <taxon>Fungi</taxon>
        <taxon>Dikarya</taxon>
        <taxon>Ascomycota</taxon>
        <taxon>Pezizomycotina</taxon>
        <taxon>Eurotiomycetes</taxon>
        <taxon>Eurotiomycetidae</taxon>
        <taxon>Eurotiales</taxon>
        <taxon>Elaphomycetaceae</taxon>
        <taxon>Elaphomyces</taxon>
    </lineage>
</organism>
<evidence type="ECO:0000313" key="8">
    <source>
        <dbReference type="Proteomes" id="UP000243515"/>
    </source>
</evidence>
<dbReference type="InterPro" id="IPR002129">
    <property type="entry name" value="PyrdxlP-dep_de-COase"/>
</dbReference>
<evidence type="ECO:0000256" key="5">
    <source>
        <dbReference type="PIRSR" id="PIRSR602129-50"/>
    </source>
</evidence>
<dbReference type="PANTHER" id="PTHR11999">
    <property type="entry name" value="GROUP II PYRIDOXAL-5-PHOSPHATE DECARBOXYLASE"/>
    <property type="match status" value="1"/>
</dbReference>
<dbReference type="GO" id="GO:0005737">
    <property type="term" value="C:cytoplasm"/>
    <property type="evidence" value="ECO:0007669"/>
    <property type="project" value="TreeGrafter"/>
</dbReference>
<dbReference type="GO" id="GO:0016831">
    <property type="term" value="F:carboxy-lyase activity"/>
    <property type="evidence" value="ECO:0007669"/>
    <property type="project" value="TreeGrafter"/>
</dbReference>
<gene>
    <name evidence="7" type="ORF">Egran_03223</name>
</gene>
<dbReference type="Gene3D" id="3.40.640.10">
    <property type="entry name" value="Type I PLP-dependent aspartate aminotransferase-like (Major domain)"/>
    <property type="match status" value="1"/>
</dbReference>
<dbReference type="SUPFAM" id="SSF53383">
    <property type="entry name" value="PLP-dependent transferases"/>
    <property type="match status" value="1"/>
</dbReference>
<keyword evidence="3 5" id="KW-0663">Pyridoxal phosphate</keyword>
<keyword evidence="4 6" id="KW-0456">Lyase</keyword>
<evidence type="ECO:0008006" key="9">
    <source>
        <dbReference type="Google" id="ProtNLM"/>
    </source>
</evidence>
<evidence type="ECO:0000256" key="3">
    <source>
        <dbReference type="ARBA" id="ARBA00022898"/>
    </source>
</evidence>
<dbReference type="GO" id="GO:0019752">
    <property type="term" value="P:carboxylic acid metabolic process"/>
    <property type="evidence" value="ECO:0007669"/>
    <property type="project" value="InterPro"/>
</dbReference>
<dbReference type="InterPro" id="IPR015421">
    <property type="entry name" value="PyrdxlP-dep_Trfase_major"/>
</dbReference>
<comment type="caution">
    <text evidence="7">The sequence shown here is derived from an EMBL/GenBank/DDBJ whole genome shotgun (WGS) entry which is preliminary data.</text>
</comment>
<dbReference type="AlphaFoldDB" id="A0A232LY57"/>
<evidence type="ECO:0000256" key="4">
    <source>
        <dbReference type="ARBA" id="ARBA00023239"/>
    </source>
</evidence>
<dbReference type="InterPro" id="IPR015422">
    <property type="entry name" value="PyrdxlP-dep_Trfase_small"/>
</dbReference>
<keyword evidence="8" id="KW-1185">Reference proteome</keyword>
<feature type="modified residue" description="N6-(pyridoxal phosphate)lysine" evidence="5">
    <location>
        <position position="326"/>
    </location>
</feature>
<sequence length="522" mass="57465">MDLKIPVVFSEELLENYRELWQVAFSYWELDILPRSNDLVRAQGCLRKDLPDEGLGFECIRRHIMQDIIPGFNGGSISPNYYGFVTGGVTPAALFADNVVSAYDQNVQVHIPGHSIATEVEDATLGLLTDLFRLDRQTWKNGTFTTGATASNILGLACGREFVLRAAAEKQGNHIASVGEHGIFEVLQAAGLSGLQILSTMPHSSITKAAGILGFGRGHVKSVSQEKNSLQFDINLLEREISRKDRASIVVISCGEVNTGHFATAGIQQLQQLRKLCDQYGSWLHVDGAFGIFGRILDEDVSEFASITRGCEGLDLADSITGDAHKLLNVPYDCGFFLCRHKNLAESVFQNPNAAYLSSGGIDDSTIPSPLNIGVENSRRFRALPVYASLVSYGRKGYQDILQRQILLARMIAGWIFDHPCYMALPLTGTKAELLEKTFIIVLFRAKDEGLNRQLGTKINATSKIFVSGTTWQGEPACRIAISNWRVDENRDFTLLTKVLDHISDGNNQGGSAFNNHIFCMN</sequence>
<proteinExistence type="inferred from homology"/>
<dbReference type="InterPro" id="IPR010977">
    <property type="entry name" value="Aromatic_deC"/>
</dbReference>
<dbReference type="Pfam" id="PF00282">
    <property type="entry name" value="Pyridoxal_deC"/>
    <property type="match status" value="1"/>
</dbReference>
<dbReference type="GO" id="GO:0030170">
    <property type="term" value="F:pyridoxal phosphate binding"/>
    <property type="evidence" value="ECO:0007669"/>
    <property type="project" value="InterPro"/>
</dbReference>
<dbReference type="Gene3D" id="3.90.1150.10">
    <property type="entry name" value="Aspartate Aminotransferase, domain 1"/>
    <property type="match status" value="1"/>
</dbReference>
<dbReference type="InterPro" id="IPR015424">
    <property type="entry name" value="PyrdxlP-dep_Trfase"/>
</dbReference>
<dbReference type="EMBL" id="NPHW01003748">
    <property type="protein sequence ID" value="OXV09014.1"/>
    <property type="molecule type" value="Genomic_DNA"/>
</dbReference>
<reference evidence="7 8" key="1">
    <citation type="journal article" date="2015" name="Environ. Microbiol.">
        <title>Metagenome sequence of Elaphomyces granulatus from sporocarp tissue reveals Ascomycota ectomycorrhizal fingerprints of genome expansion and a Proteobacteria-rich microbiome.</title>
        <authorList>
            <person name="Quandt C.A."/>
            <person name="Kohler A."/>
            <person name="Hesse C.N."/>
            <person name="Sharpton T.J."/>
            <person name="Martin F."/>
            <person name="Spatafora J.W."/>
        </authorList>
    </citation>
    <scope>NUCLEOTIDE SEQUENCE [LARGE SCALE GENOMIC DNA]</scope>
    <source>
        <strain evidence="7 8">OSC145934</strain>
    </source>
</reference>
<name>A0A232LY57_9EURO</name>
<dbReference type="PANTHER" id="PTHR11999:SF165">
    <property type="entry name" value="DECARBOXYLASE, PUTATIVE (AFU_ORTHOLOGUE AFUA_2G04980)-RELATED"/>
    <property type="match status" value="1"/>
</dbReference>
<dbReference type="OrthoDB" id="2161780at2759"/>
<evidence type="ECO:0000313" key="7">
    <source>
        <dbReference type="EMBL" id="OXV09014.1"/>
    </source>
</evidence>
<evidence type="ECO:0000256" key="1">
    <source>
        <dbReference type="ARBA" id="ARBA00001933"/>
    </source>
</evidence>
<accession>A0A232LY57</accession>